<reference evidence="6 8" key="1">
    <citation type="submission" date="2008-03" db="EMBL/GenBank/DDBJ databases">
        <title>Annotation of Ixodes scapularis.</title>
        <authorList>
            <consortium name="Ixodes scapularis Genome Project Consortium"/>
            <person name="Caler E."/>
            <person name="Hannick L.I."/>
            <person name="Bidwell S."/>
            <person name="Joardar V."/>
            <person name="Thiagarajan M."/>
            <person name="Amedeo P."/>
            <person name="Galinsky K.J."/>
            <person name="Schobel S."/>
            <person name="Inman J."/>
            <person name="Hostetler J."/>
            <person name="Miller J."/>
            <person name="Hammond M."/>
            <person name="Megy K."/>
            <person name="Lawson D."/>
            <person name="Kodira C."/>
            <person name="Sutton G."/>
            <person name="Meyer J."/>
            <person name="Hill C.A."/>
            <person name="Birren B."/>
            <person name="Nene V."/>
            <person name="Collins F."/>
            <person name="Alarcon-Chaidez F."/>
            <person name="Wikel S."/>
            <person name="Strausberg R."/>
        </authorList>
    </citation>
    <scope>NUCLEOTIDE SEQUENCE [LARGE SCALE GENOMIC DNA]</scope>
    <source>
        <strain evidence="8">Wikel</strain>
        <strain evidence="6">Wikel colony</strain>
    </source>
</reference>
<comment type="subcellular location">
    <subcellularLocation>
        <location evidence="1">Secreted</location>
    </subcellularLocation>
</comment>
<reference evidence="7" key="2">
    <citation type="submission" date="2020-05" db="UniProtKB">
        <authorList>
            <consortium name="EnsemblMetazoa"/>
        </authorList>
    </citation>
    <scope>IDENTIFICATION</scope>
    <source>
        <strain evidence="7">wikel</strain>
    </source>
</reference>
<comment type="similarity">
    <text evidence="2 4">Belongs to the AB hydrolase superfamily. Lipase family.</text>
</comment>
<evidence type="ECO:0000259" key="5">
    <source>
        <dbReference type="Pfam" id="PF00151"/>
    </source>
</evidence>
<dbReference type="PANTHER" id="PTHR11610">
    <property type="entry name" value="LIPASE"/>
    <property type="match status" value="1"/>
</dbReference>
<dbReference type="InterPro" id="IPR000734">
    <property type="entry name" value="TAG_lipase"/>
</dbReference>
<proteinExistence type="inferred from homology"/>
<dbReference type="GO" id="GO:0005615">
    <property type="term" value="C:extracellular space"/>
    <property type="evidence" value="ECO:0000318"/>
    <property type="project" value="GO_Central"/>
</dbReference>
<keyword evidence="6" id="KW-0378">Hydrolase</keyword>
<dbReference type="STRING" id="6945.B7QFF2"/>
<dbReference type="GO" id="GO:0016298">
    <property type="term" value="F:lipase activity"/>
    <property type="evidence" value="ECO:0000318"/>
    <property type="project" value="GO_Central"/>
</dbReference>
<sequence length="263" mass="29011">MDFAAIHDNIEHATTQEVMYEKKVCFDVVGCFDQKGLLAHARQFPQSPKEIGTAFRLYSRSGSDVLDIYAPGGMTLPRAYRTGGPLKVITHGLGGNGNVTYLRHMMDALLRLEDGNVVVVDWWRGSRLLDYVQACVNSELVGREVAHLVASLVRNGVVQPWNVHLIGFSLGAQTMGFAARRLARNYGLKAGRLTALDGAAPLFETHGLHPRKQDVLYLDAVHTSAGTNLLMGHVGLRRPFGHVDFYPNGGVHQKGCEQSQYMR</sequence>
<dbReference type="VEuPathDB" id="VectorBase:ISCW013342"/>
<dbReference type="OrthoDB" id="6477419at2759"/>
<feature type="non-terminal residue" evidence="6">
    <location>
        <position position="263"/>
    </location>
</feature>
<dbReference type="InterPro" id="IPR013818">
    <property type="entry name" value="Lipase"/>
</dbReference>
<dbReference type="VEuPathDB" id="VectorBase:ISCP_037970"/>
<evidence type="ECO:0000313" key="8">
    <source>
        <dbReference type="Proteomes" id="UP000001555"/>
    </source>
</evidence>
<dbReference type="PaxDb" id="6945-B7QFF2"/>
<evidence type="ECO:0000313" key="6">
    <source>
        <dbReference type="EMBL" id="EEC17574.1"/>
    </source>
</evidence>
<dbReference type="Proteomes" id="UP000001555">
    <property type="component" value="Unassembled WGS sequence"/>
</dbReference>
<dbReference type="Pfam" id="PF00151">
    <property type="entry name" value="Lipase"/>
    <property type="match status" value="1"/>
</dbReference>
<evidence type="ECO:0000256" key="1">
    <source>
        <dbReference type="ARBA" id="ARBA00004613"/>
    </source>
</evidence>
<dbReference type="GO" id="GO:0016042">
    <property type="term" value="P:lipid catabolic process"/>
    <property type="evidence" value="ECO:0000318"/>
    <property type="project" value="GO_Central"/>
</dbReference>
<dbReference type="HOGENOM" id="CLU_027171_7_0_1"/>
<dbReference type="VEuPathDB" id="VectorBase:ISCI013342"/>
<dbReference type="EnsemblMetazoa" id="ISCW013342-RA">
    <property type="protein sequence ID" value="ISCW013342-PA"/>
    <property type="gene ID" value="ISCW013342"/>
</dbReference>
<dbReference type="InParanoid" id="B7QFF2"/>
<dbReference type="EC" id="3.1.1.3" evidence="6"/>
<gene>
    <name evidence="6" type="ORF">IscW_ISCW013342</name>
</gene>
<organism>
    <name type="scientific">Ixodes scapularis</name>
    <name type="common">Black-legged tick</name>
    <name type="synonym">Deer tick</name>
    <dbReference type="NCBI Taxonomy" id="6945"/>
    <lineage>
        <taxon>Eukaryota</taxon>
        <taxon>Metazoa</taxon>
        <taxon>Ecdysozoa</taxon>
        <taxon>Arthropoda</taxon>
        <taxon>Chelicerata</taxon>
        <taxon>Arachnida</taxon>
        <taxon>Acari</taxon>
        <taxon>Parasitiformes</taxon>
        <taxon>Ixodida</taxon>
        <taxon>Ixodoidea</taxon>
        <taxon>Ixodidae</taxon>
        <taxon>Ixodinae</taxon>
        <taxon>Ixodes</taxon>
    </lineage>
</organism>
<dbReference type="EMBL" id="ABJB010011244">
    <property type="status" value="NOT_ANNOTATED_CDS"/>
    <property type="molecule type" value="Genomic_DNA"/>
</dbReference>
<dbReference type="Gene3D" id="3.40.50.1820">
    <property type="entry name" value="alpha/beta hydrolase"/>
    <property type="match status" value="1"/>
</dbReference>
<dbReference type="PANTHER" id="PTHR11610:SF173">
    <property type="entry name" value="LIPASE DOMAIN-CONTAINING PROTEIN-RELATED"/>
    <property type="match status" value="1"/>
</dbReference>
<feature type="domain" description="Lipase" evidence="5">
    <location>
        <begin position="17"/>
        <end position="259"/>
    </location>
</feature>
<evidence type="ECO:0000256" key="4">
    <source>
        <dbReference type="RuleBase" id="RU004262"/>
    </source>
</evidence>
<dbReference type="FunFam" id="3.40.50.1820:FF:000537">
    <property type="entry name" value="Ves G 1 allergen, putative"/>
    <property type="match status" value="1"/>
</dbReference>
<evidence type="ECO:0000256" key="2">
    <source>
        <dbReference type="ARBA" id="ARBA00010701"/>
    </source>
</evidence>
<dbReference type="InterPro" id="IPR029058">
    <property type="entry name" value="AB_hydrolase_fold"/>
</dbReference>
<keyword evidence="3" id="KW-0964">Secreted</keyword>
<keyword evidence="8" id="KW-1185">Reference proteome</keyword>
<protein>
    <submittedName>
        <fullName evidence="6">Ves G 1 allergen, putative</fullName>
        <ecNumber evidence="6">3.1.1.3</ecNumber>
    </submittedName>
</protein>
<evidence type="ECO:0000313" key="7">
    <source>
        <dbReference type="EnsemblMetazoa" id="ISCW013342-PA"/>
    </source>
</evidence>
<evidence type="ECO:0000256" key="3">
    <source>
        <dbReference type="ARBA" id="ARBA00022525"/>
    </source>
</evidence>
<dbReference type="EMBL" id="DS925401">
    <property type="protein sequence ID" value="EEC17574.1"/>
    <property type="molecule type" value="Genomic_DNA"/>
</dbReference>
<dbReference type="GO" id="GO:0004806">
    <property type="term" value="F:triacylglycerol lipase activity"/>
    <property type="evidence" value="ECO:0007669"/>
    <property type="project" value="UniProtKB-EC"/>
</dbReference>
<name>B7QFF2_IXOSC</name>
<dbReference type="AlphaFoldDB" id="B7QFF2"/>
<dbReference type="EMBL" id="ABJB010694840">
    <property type="status" value="NOT_ANNOTATED_CDS"/>
    <property type="molecule type" value="Genomic_DNA"/>
</dbReference>
<dbReference type="SUPFAM" id="SSF53474">
    <property type="entry name" value="alpha/beta-Hydrolases"/>
    <property type="match status" value="1"/>
</dbReference>
<dbReference type="EMBL" id="ABJB010647910">
    <property type="status" value="NOT_ANNOTATED_CDS"/>
    <property type="molecule type" value="Genomic_DNA"/>
</dbReference>
<accession>B7QFF2</accession>